<protein>
    <recommendedName>
        <fullName evidence="4">Alpha 1,4-glycosyltransferase domain-containing protein</fullName>
    </recommendedName>
</protein>
<accession>I9PJ75</accession>
<evidence type="ECO:0008006" key="4">
    <source>
        <dbReference type="Google" id="ProtNLM"/>
    </source>
</evidence>
<evidence type="ECO:0000313" key="2">
    <source>
        <dbReference type="EMBL" id="EIY16486.1"/>
    </source>
</evidence>
<sequence length="248" mass="29146">MIPKVVHYCWFGRNPLPALAVKCIKSWQKYLPDYEIREWNEDNFDVNIIPYTQEAYRAKKYAFVSDYARFWILYKYGGLYFDTDVEIIKPIDDIIARGSFMGCQIDIYTTDGLPAVNPGLGLGAVVGLGFYREMLELYARIHFLNSDGNLNLKTVVHYTTEQLCEHGLGKQDGIQQIADIWIYAKEYFCPLDVFLQMNMTVNSRTIHHFSASWLPWHKQFIKKLKRRLGYSFSTKFRHFLVKYGFLKK</sequence>
<dbReference type="Proteomes" id="UP000003741">
    <property type="component" value="Unassembled WGS sequence"/>
</dbReference>
<proteinExistence type="predicted"/>
<organism evidence="2 3">
    <name type="scientific">Bacteroides cellulosilyticus CL02T12C19</name>
    <dbReference type="NCBI Taxonomy" id="997874"/>
    <lineage>
        <taxon>Bacteria</taxon>
        <taxon>Pseudomonadati</taxon>
        <taxon>Bacteroidota</taxon>
        <taxon>Bacteroidia</taxon>
        <taxon>Bacteroidales</taxon>
        <taxon>Bacteroidaceae</taxon>
        <taxon>Bacteroides</taxon>
    </lineage>
</organism>
<dbReference type="PANTHER" id="PTHR32385">
    <property type="entry name" value="MANNOSYL PHOSPHORYLINOSITOL CERAMIDE SYNTHASE"/>
    <property type="match status" value="1"/>
</dbReference>
<dbReference type="Gene3D" id="3.90.550.20">
    <property type="match status" value="1"/>
</dbReference>
<dbReference type="GO" id="GO:0016020">
    <property type="term" value="C:membrane"/>
    <property type="evidence" value="ECO:0007669"/>
    <property type="project" value="GOC"/>
</dbReference>
<dbReference type="SUPFAM" id="SSF53448">
    <property type="entry name" value="Nucleotide-diphospho-sugar transferases"/>
    <property type="match status" value="1"/>
</dbReference>
<comment type="caution">
    <text evidence="2">The sequence shown here is derived from an EMBL/GenBank/DDBJ whole genome shotgun (WGS) entry which is preliminary data.</text>
</comment>
<keyword evidence="3" id="KW-1185">Reference proteome</keyword>
<name>I9PJ75_9BACE</name>
<dbReference type="PATRIC" id="fig|997874.3.peg.6492"/>
<dbReference type="AlphaFoldDB" id="I9PJ75"/>
<evidence type="ECO:0000256" key="1">
    <source>
        <dbReference type="ARBA" id="ARBA00022679"/>
    </source>
</evidence>
<dbReference type="OrthoDB" id="9802987at2"/>
<gene>
    <name evidence="2" type="ORF">HMPREF1062_06320</name>
</gene>
<dbReference type="PANTHER" id="PTHR32385:SF15">
    <property type="entry name" value="INOSITOL PHOSPHOCERAMIDE MANNOSYLTRANSFERASE 1"/>
    <property type="match status" value="1"/>
</dbReference>
<keyword evidence="1" id="KW-0808">Transferase</keyword>
<dbReference type="GO" id="GO:0000030">
    <property type="term" value="F:mannosyltransferase activity"/>
    <property type="evidence" value="ECO:0007669"/>
    <property type="project" value="TreeGrafter"/>
</dbReference>
<dbReference type="GO" id="GO:0051999">
    <property type="term" value="P:mannosyl-inositol phosphorylceramide biosynthetic process"/>
    <property type="evidence" value="ECO:0007669"/>
    <property type="project" value="TreeGrafter"/>
</dbReference>
<dbReference type="InterPro" id="IPR051706">
    <property type="entry name" value="Glycosyltransferase_domain"/>
</dbReference>
<dbReference type="EMBL" id="AGXG01000163">
    <property type="protein sequence ID" value="EIY16486.1"/>
    <property type="molecule type" value="Genomic_DNA"/>
</dbReference>
<evidence type="ECO:0000313" key="3">
    <source>
        <dbReference type="Proteomes" id="UP000003741"/>
    </source>
</evidence>
<dbReference type="InterPro" id="IPR029044">
    <property type="entry name" value="Nucleotide-diphossugar_trans"/>
</dbReference>
<dbReference type="RefSeq" id="WP_007219851.1">
    <property type="nucleotide sequence ID" value="NZ_JH724101.1"/>
</dbReference>
<dbReference type="HOGENOM" id="CLU_073547_2_0_10"/>
<dbReference type="InterPro" id="IPR007577">
    <property type="entry name" value="GlycoTrfase_DXD_sugar-bd_CS"/>
</dbReference>
<reference evidence="2 3" key="1">
    <citation type="submission" date="2012-02" db="EMBL/GenBank/DDBJ databases">
        <title>The Genome Sequence of Bacteroides cellulosilyticus CL02T12C19.</title>
        <authorList>
            <consortium name="The Broad Institute Genome Sequencing Platform"/>
            <person name="Earl A."/>
            <person name="Ward D."/>
            <person name="Feldgarden M."/>
            <person name="Gevers D."/>
            <person name="Zitomersky N.L."/>
            <person name="Coyne M.J."/>
            <person name="Comstock L.E."/>
            <person name="Young S.K."/>
            <person name="Zeng Q."/>
            <person name="Gargeya S."/>
            <person name="Fitzgerald M."/>
            <person name="Haas B."/>
            <person name="Abouelleil A."/>
            <person name="Alvarado L."/>
            <person name="Arachchi H.M."/>
            <person name="Berlin A."/>
            <person name="Chapman S.B."/>
            <person name="Gearin G."/>
            <person name="Goldberg J."/>
            <person name="Griggs A."/>
            <person name="Gujja S."/>
            <person name="Hansen M."/>
            <person name="Heiman D."/>
            <person name="Howarth C."/>
            <person name="Larimer J."/>
            <person name="Lui A."/>
            <person name="MacDonald P.J.P."/>
            <person name="McCowen C."/>
            <person name="Montmayeur A."/>
            <person name="Murphy C."/>
            <person name="Neiman D."/>
            <person name="Pearson M."/>
            <person name="Priest M."/>
            <person name="Roberts A."/>
            <person name="Saif S."/>
            <person name="Shea T."/>
            <person name="Sisk P."/>
            <person name="Stolte C."/>
            <person name="Sykes S."/>
            <person name="Wortman J."/>
            <person name="Nusbaum C."/>
            <person name="Birren B."/>
        </authorList>
    </citation>
    <scope>NUCLEOTIDE SEQUENCE [LARGE SCALE GENOMIC DNA]</scope>
    <source>
        <strain evidence="2 3">CL02T12C19</strain>
    </source>
</reference>
<dbReference type="Pfam" id="PF04488">
    <property type="entry name" value="Gly_transf_sug"/>
    <property type="match status" value="1"/>
</dbReference>